<dbReference type="WBParaSite" id="L893_g19013.t1">
    <property type="protein sequence ID" value="L893_g19013.t1"/>
    <property type="gene ID" value="L893_g19013"/>
</dbReference>
<name>A0A1I7YR88_9BILA</name>
<proteinExistence type="predicted"/>
<keyword evidence="1" id="KW-1185">Reference proteome</keyword>
<reference evidence="2" key="1">
    <citation type="submission" date="2016-11" db="UniProtKB">
        <authorList>
            <consortium name="WormBaseParasite"/>
        </authorList>
    </citation>
    <scope>IDENTIFICATION</scope>
</reference>
<evidence type="ECO:0000313" key="1">
    <source>
        <dbReference type="Proteomes" id="UP000095287"/>
    </source>
</evidence>
<protein>
    <submittedName>
        <fullName evidence="2">Uncharacterized protein</fullName>
    </submittedName>
</protein>
<organism evidence="1 2">
    <name type="scientific">Steinernema glaseri</name>
    <dbReference type="NCBI Taxonomy" id="37863"/>
    <lineage>
        <taxon>Eukaryota</taxon>
        <taxon>Metazoa</taxon>
        <taxon>Ecdysozoa</taxon>
        <taxon>Nematoda</taxon>
        <taxon>Chromadorea</taxon>
        <taxon>Rhabditida</taxon>
        <taxon>Tylenchina</taxon>
        <taxon>Panagrolaimomorpha</taxon>
        <taxon>Strongyloidoidea</taxon>
        <taxon>Steinernematidae</taxon>
        <taxon>Steinernema</taxon>
    </lineage>
</organism>
<evidence type="ECO:0000313" key="2">
    <source>
        <dbReference type="WBParaSite" id="L893_g19013.t1"/>
    </source>
</evidence>
<dbReference type="AlphaFoldDB" id="A0A1I7YR88"/>
<sequence length="78" mass="8760">MSTPTMTQSLGEIYCRNPTVEQSYSQPSSRAYLRTPKLDDADKSLVHLSFYRLPIGTVMGELHSHHPLSASMHRINTA</sequence>
<dbReference type="Proteomes" id="UP000095287">
    <property type="component" value="Unplaced"/>
</dbReference>
<accession>A0A1I7YR88</accession>